<feature type="chain" id="PRO_5006423536" evidence="4">
    <location>
        <begin position="25"/>
        <end position="632"/>
    </location>
</feature>
<organism evidence="6 7">
    <name type="scientific">OM182 bacterium BACL3 MAG-120507-bin80</name>
    <dbReference type="NCBI Taxonomy" id="1655577"/>
    <lineage>
        <taxon>Bacteria</taxon>
        <taxon>Pseudomonadati</taxon>
        <taxon>Pseudomonadota</taxon>
        <taxon>Gammaproteobacteria</taxon>
        <taxon>OMG group</taxon>
        <taxon>OM182 clade</taxon>
    </lineage>
</organism>
<dbReference type="GO" id="GO:0016020">
    <property type="term" value="C:membrane"/>
    <property type="evidence" value="ECO:0007669"/>
    <property type="project" value="InterPro"/>
</dbReference>
<evidence type="ECO:0000313" key="7">
    <source>
        <dbReference type="Proteomes" id="UP000051934"/>
    </source>
</evidence>
<dbReference type="GO" id="GO:0048038">
    <property type="term" value="F:quinone binding"/>
    <property type="evidence" value="ECO:0007669"/>
    <property type="project" value="InterPro"/>
</dbReference>
<dbReference type="SMART" id="SM00564">
    <property type="entry name" value="PQQ"/>
    <property type="match status" value="5"/>
</dbReference>
<name>A0A0R2SBP7_9GAMM</name>
<keyword evidence="4" id="KW-0732">Signal</keyword>
<gene>
    <name evidence="6" type="ORF">ABR69_06300</name>
</gene>
<feature type="signal peptide" evidence="4">
    <location>
        <begin position="1"/>
        <end position="24"/>
    </location>
</feature>
<dbReference type="Proteomes" id="UP000051934">
    <property type="component" value="Unassembled WGS sequence"/>
</dbReference>
<accession>A0A0R2SBP7</accession>
<comment type="caution">
    <text evidence="6">The sequence shown here is derived from an EMBL/GenBank/DDBJ whole genome shotgun (WGS) entry which is preliminary data.</text>
</comment>
<dbReference type="GO" id="GO:0016614">
    <property type="term" value="F:oxidoreductase activity, acting on CH-OH group of donors"/>
    <property type="evidence" value="ECO:0007669"/>
    <property type="project" value="InterPro"/>
</dbReference>
<dbReference type="InterPro" id="IPR011047">
    <property type="entry name" value="Quinoprotein_ADH-like_sf"/>
</dbReference>
<dbReference type="InterPro" id="IPR002372">
    <property type="entry name" value="PQQ_rpt_dom"/>
</dbReference>
<evidence type="ECO:0000256" key="3">
    <source>
        <dbReference type="ARBA" id="ARBA00023002"/>
    </source>
</evidence>
<dbReference type="SUPFAM" id="SSF50998">
    <property type="entry name" value="Quinoprotein alcohol dehydrogenase-like"/>
    <property type="match status" value="1"/>
</dbReference>
<dbReference type="Gene3D" id="2.140.10.10">
    <property type="entry name" value="Quinoprotein alcohol dehydrogenase-like superfamily"/>
    <property type="match status" value="1"/>
</dbReference>
<dbReference type="Pfam" id="PF01011">
    <property type="entry name" value="PQQ"/>
    <property type="match status" value="1"/>
</dbReference>
<protein>
    <submittedName>
        <fullName evidence="6">Glucose dehydrogenase</fullName>
    </submittedName>
</protein>
<comment type="similarity">
    <text evidence="2">Belongs to the bacterial PQQ dehydrogenase family.</text>
</comment>
<evidence type="ECO:0000256" key="2">
    <source>
        <dbReference type="ARBA" id="ARBA00008156"/>
    </source>
</evidence>
<evidence type="ECO:0000313" key="6">
    <source>
        <dbReference type="EMBL" id="KRO72295.1"/>
    </source>
</evidence>
<dbReference type="PANTHER" id="PTHR32303:SF4">
    <property type="entry name" value="QUINOPROTEIN GLUCOSE DEHYDROGENASE"/>
    <property type="match status" value="1"/>
</dbReference>
<dbReference type="EMBL" id="LIBB01000081">
    <property type="protein sequence ID" value="KRO72295.1"/>
    <property type="molecule type" value="Genomic_DNA"/>
</dbReference>
<dbReference type="InterPro" id="IPR017511">
    <property type="entry name" value="PQQ_mDH"/>
</dbReference>
<dbReference type="InterPro" id="IPR018391">
    <property type="entry name" value="PQQ_b-propeller_rpt"/>
</dbReference>
<reference evidence="6 7" key="1">
    <citation type="submission" date="2015-10" db="EMBL/GenBank/DDBJ databases">
        <title>Metagenome-Assembled Genomes uncover a global brackish microbiome.</title>
        <authorList>
            <person name="Hugerth L.W."/>
            <person name="Larsson J."/>
            <person name="Alneberg J."/>
            <person name="Lindh M.V."/>
            <person name="Legrand C."/>
            <person name="Pinhassi J."/>
            <person name="Andersson A.F."/>
        </authorList>
    </citation>
    <scope>NUCLEOTIDE SEQUENCE [LARGE SCALE GENOMIC DNA]</scope>
    <source>
        <strain evidence="6">BACL4 MAG-120507-bin80</strain>
    </source>
</reference>
<sequence>MKTPLLLAPLVVCLGVSVAGSAFSADWPSYGGDNGSQKYSTLDQVNASNVADLVTAWSWESPDNATVADNIAQQNYRAVPAGFKATPIVIEGVMYVPSSFGRVVALDAASGEEKWVFDTEAWSSGRPANLGYNSRGVGYWSSEDKQRIFFATNDANLWSIDALTGLPDSSFGDGGKIDLSLGLGREIDKRQYGVVSPPLVTNDIVVVNSIINDGPTTKEMPPGNVRGFDPRTGDIVWMFETIPQAGAFGNETWENGSWEYTGNTNSWTIMSADDELGIVYLPIGTPTNDWYGGLRHGDNLFAESLVAVEAKTGKRLWHFQMVHHGVWDYDLPAAPTLVDLTVEGKKIKAVAQISKQGFTYVFDRVTGDPVWPIIETPVPQSSVPGEKLSLTQPIPTKPPAFELQGLSDDTLVNFTPELRREAEQLIEQFDSGPLFTPPSLRGTINIPGWGGGGWWTGAAFDPDSGLFYIPSATIPIVVQLQEADPEKSNLRYVRGGAMNVGGPQGLPLTKPPYGRIVATNLNSGEQEWMIPHGEGIRQKIIDMGILDPGPVGGPSRTGPLLTKTLLFVAQVDNGRNLLRAFDKATGAVVHEIELPLPPQGSPMTYAVKGQQYLSIAIGGGPDSRLFTLSLPE</sequence>
<evidence type="ECO:0000259" key="5">
    <source>
        <dbReference type="Pfam" id="PF01011"/>
    </source>
</evidence>
<evidence type="ECO:0000256" key="4">
    <source>
        <dbReference type="SAM" id="SignalP"/>
    </source>
</evidence>
<comment type="cofactor">
    <cofactor evidence="1">
        <name>pyrroloquinoline quinone</name>
        <dbReference type="ChEBI" id="CHEBI:58442"/>
    </cofactor>
</comment>
<evidence type="ECO:0000256" key="1">
    <source>
        <dbReference type="ARBA" id="ARBA00001931"/>
    </source>
</evidence>
<dbReference type="AlphaFoldDB" id="A0A0R2SBP7"/>
<proteinExistence type="inferred from homology"/>
<feature type="domain" description="Pyrrolo-quinoline quinone repeat" evidence="5">
    <location>
        <begin position="27"/>
        <end position="612"/>
    </location>
</feature>
<dbReference type="CDD" id="cd10280">
    <property type="entry name" value="PQQ_mGDH"/>
    <property type="match status" value="1"/>
</dbReference>
<dbReference type="PANTHER" id="PTHR32303">
    <property type="entry name" value="QUINOPROTEIN ALCOHOL DEHYDROGENASE (CYTOCHROME C)"/>
    <property type="match status" value="1"/>
</dbReference>
<keyword evidence="3" id="KW-0560">Oxidoreductase</keyword>